<accession>A0A0M3J046</accession>
<evidence type="ECO:0000313" key="1">
    <source>
        <dbReference type="EMBL" id="VDK18081.1"/>
    </source>
</evidence>
<name>A0A0M3J046_ANISI</name>
<dbReference type="AlphaFoldDB" id="A0A0M3J046"/>
<evidence type="ECO:0000313" key="2">
    <source>
        <dbReference type="Proteomes" id="UP000267096"/>
    </source>
</evidence>
<proteinExistence type="predicted"/>
<organism evidence="3">
    <name type="scientific">Anisakis simplex</name>
    <name type="common">Herring worm</name>
    <dbReference type="NCBI Taxonomy" id="6269"/>
    <lineage>
        <taxon>Eukaryota</taxon>
        <taxon>Metazoa</taxon>
        <taxon>Ecdysozoa</taxon>
        <taxon>Nematoda</taxon>
        <taxon>Chromadorea</taxon>
        <taxon>Rhabditida</taxon>
        <taxon>Spirurina</taxon>
        <taxon>Ascaridomorpha</taxon>
        <taxon>Ascaridoidea</taxon>
        <taxon>Anisakidae</taxon>
        <taxon>Anisakis</taxon>
        <taxon>Anisakis simplex complex</taxon>
    </lineage>
</organism>
<dbReference type="Proteomes" id="UP000267096">
    <property type="component" value="Unassembled WGS sequence"/>
</dbReference>
<evidence type="ECO:0000313" key="3">
    <source>
        <dbReference type="WBParaSite" id="ASIM_0000088201-mRNA-1"/>
    </source>
</evidence>
<sequence>MVSGLIQPLGLDRKPNRFGGAGHVRALTGHDPIPYSQGVSLWDTRAFSWSLGRPTLPAPTGTSGYFRGLERHRPSLSEVCRRA</sequence>
<dbReference type="WBParaSite" id="ASIM_0000088201-mRNA-1">
    <property type="protein sequence ID" value="ASIM_0000088201-mRNA-1"/>
    <property type="gene ID" value="ASIM_0000088201"/>
</dbReference>
<reference evidence="3" key="1">
    <citation type="submission" date="2017-02" db="UniProtKB">
        <authorList>
            <consortium name="WormBaseParasite"/>
        </authorList>
    </citation>
    <scope>IDENTIFICATION</scope>
</reference>
<reference evidence="1 2" key="2">
    <citation type="submission" date="2018-11" db="EMBL/GenBank/DDBJ databases">
        <authorList>
            <consortium name="Pathogen Informatics"/>
        </authorList>
    </citation>
    <scope>NUCLEOTIDE SEQUENCE [LARGE SCALE GENOMIC DNA]</scope>
</reference>
<gene>
    <name evidence="1" type="ORF">ASIM_LOCUS779</name>
</gene>
<dbReference type="EMBL" id="UYRR01000636">
    <property type="protein sequence ID" value="VDK18081.1"/>
    <property type="molecule type" value="Genomic_DNA"/>
</dbReference>
<keyword evidence="2" id="KW-1185">Reference proteome</keyword>
<protein>
    <submittedName>
        <fullName evidence="1 3">Uncharacterized protein</fullName>
    </submittedName>
</protein>